<dbReference type="Proteomes" id="UP000265520">
    <property type="component" value="Unassembled WGS sequence"/>
</dbReference>
<protein>
    <recommendedName>
        <fullName evidence="4">Secreted protein</fullName>
    </recommendedName>
</protein>
<reference evidence="2 3" key="1">
    <citation type="journal article" date="2018" name="Front. Plant Sci.">
        <title>Red Clover (Trifolium pratense) and Zigzag Clover (T. medium) - A Picture of Genomic Similarities and Differences.</title>
        <authorList>
            <person name="Dluhosova J."/>
            <person name="Istvanek J."/>
            <person name="Nedelnik J."/>
            <person name="Repkova J."/>
        </authorList>
    </citation>
    <scope>NUCLEOTIDE SEQUENCE [LARGE SCALE GENOMIC DNA]</scope>
    <source>
        <strain evidence="3">cv. 10/8</strain>
        <tissue evidence="2">Leaf</tissue>
    </source>
</reference>
<feature type="chain" id="PRO_5017208633" description="Secreted protein" evidence="1">
    <location>
        <begin position="22"/>
        <end position="96"/>
    </location>
</feature>
<proteinExistence type="predicted"/>
<dbReference type="EMBL" id="LXQA010425779">
    <property type="protein sequence ID" value="MCI51033.1"/>
    <property type="molecule type" value="Genomic_DNA"/>
</dbReference>
<evidence type="ECO:0008006" key="4">
    <source>
        <dbReference type="Google" id="ProtNLM"/>
    </source>
</evidence>
<name>A0A392SQ89_9FABA</name>
<sequence>VGIQSWFEILFLYLGSSAVKAYPNLSLVITCTVHPVTLFIACTVHARTVHEVALFSHAHCSLRYCSPSAYCSFAQSLERNASIYSFTVPICCRTLS</sequence>
<organism evidence="2 3">
    <name type="scientific">Trifolium medium</name>
    <dbReference type="NCBI Taxonomy" id="97028"/>
    <lineage>
        <taxon>Eukaryota</taxon>
        <taxon>Viridiplantae</taxon>
        <taxon>Streptophyta</taxon>
        <taxon>Embryophyta</taxon>
        <taxon>Tracheophyta</taxon>
        <taxon>Spermatophyta</taxon>
        <taxon>Magnoliopsida</taxon>
        <taxon>eudicotyledons</taxon>
        <taxon>Gunneridae</taxon>
        <taxon>Pentapetalae</taxon>
        <taxon>rosids</taxon>
        <taxon>fabids</taxon>
        <taxon>Fabales</taxon>
        <taxon>Fabaceae</taxon>
        <taxon>Papilionoideae</taxon>
        <taxon>50 kb inversion clade</taxon>
        <taxon>NPAAA clade</taxon>
        <taxon>Hologalegina</taxon>
        <taxon>IRL clade</taxon>
        <taxon>Trifolieae</taxon>
        <taxon>Trifolium</taxon>
    </lineage>
</organism>
<feature type="non-terminal residue" evidence="2">
    <location>
        <position position="1"/>
    </location>
</feature>
<comment type="caution">
    <text evidence="2">The sequence shown here is derived from an EMBL/GenBank/DDBJ whole genome shotgun (WGS) entry which is preliminary data.</text>
</comment>
<accession>A0A392SQ89</accession>
<evidence type="ECO:0000313" key="3">
    <source>
        <dbReference type="Proteomes" id="UP000265520"/>
    </source>
</evidence>
<dbReference type="AlphaFoldDB" id="A0A392SQ89"/>
<evidence type="ECO:0000313" key="2">
    <source>
        <dbReference type="EMBL" id="MCI51033.1"/>
    </source>
</evidence>
<feature type="signal peptide" evidence="1">
    <location>
        <begin position="1"/>
        <end position="21"/>
    </location>
</feature>
<keyword evidence="1" id="KW-0732">Signal</keyword>
<keyword evidence="3" id="KW-1185">Reference proteome</keyword>
<evidence type="ECO:0000256" key="1">
    <source>
        <dbReference type="SAM" id="SignalP"/>
    </source>
</evidence>